<accession>A0AAN8IHK8</accession>
<organism evidence="1 2">
    <name type="scientific">Trichostrongylus colubriformis</name>
    <name type="common">Black scour worm</name>
    <dbReference type="NCBI Taxonomy" id="6319"/>
    <lineage>
        <taxon>Eukaryota</taxon>
        <taxon>Metazoa</taxon>
        <taxon>Ecdysozoa</taxon>
        <taxon>Nematoda</taxon>
        <taxon>Chromadorea</taxon>
        <taxon>Rhabditida</taxon>
        <taxon>Rhabditina</taxon>
        <taxon>Rhabditomorpha</taxon>
        <taxon>Strongyloidea</taxon>
        <taxon>Trichostrongylidae</taxon>
        <taxon>Trichostrongylus</taxon>
    </lineage>
</organism>
<proteinExistence type="predicted"/>
<dbReference type="Proteomes" id="UP001331761">
    <property type="component" value="Unassembled WGS sequence"/>
</dbReference>
<gene>
    <name evidence="1" type="ORF">GCK32_004639</name>
</gene>
<dbReference type="AlphaFoldDB" id="A0AAN8IHK8"/>
<evidence type="ECO:0000313" key="2">
    <source>
        <dbReference type="Proteomes" id="UP001331761"/>
    </source>
</evidence>
<protein>
    <recommendedName>
        <fullName evidence="3">C2H2-type domain-containing protein</fullName>
    </recommendedName>
</protein>
<evidence type="ECO:0008006" key="3">
    <source>
        <dbReference type="Google" id="ProtNLM"/>
    </source>
</evidence>
<evidence type="ECO:0000313" key="1">
    <source>
        <dbReference type="EMBL" id="KAK5970578.1"/>
    </source>
</evidence>
<keyword evidence="2" id="KW-1185">Reference proteome</keyword>
<comment type="caution">
    <text evidence="1">The sequence shown here is derived from an EMBL/GenBank/DDBJ whole genome shotgun (WGS) entry which is preliminary data.</text>
</comment>
<reference evidence="1 2" key="1">
    <citation type="submission" date="2019-10" db="EMBL/GenBank/DDBJ databases">
        <title>Assembly and Annotation for the nematode Trichostrongylus colubriformis.</title>
        <authorList>
            <person name="Martin J."/>
        </authorList>
    </citation>
    <scope>NUCLEOTIDE SEQUENCE [LARGE SCALE GENOMIC DNA]</scope>
    <source>
        <strain evidence="1">G859</strain>
        <tissue evidence="1">Whole worm</tissue>
    </source>
</reference>
<sequence length="117" mass="13286">MGSATTMVNRVLMCRRPFCCTECHRKFKTKEELYIHAEACVMEAFESEVIAAYSDVPGLRQNTLILPEVPPDSDPTQENSAAGIGITIKVLILKNWLKLVVNVVFIYRTEVHVIVWF</sequence>
<name>A0AAN8IHK8_TRICO</name>
<dbReference type="EMBL" id="WIXE01018823">
    <property type="protein sequence ID" value="KAK5970578.1"/>
    <property type="molecule type" value="Genomic_DNA"/>
</dbReference>